<dbReference type="InterPro" id="IPR002104">
    <property type="entry name" value="Integrase_catalytic"/>
</dbReference>
<dbReference type="InterPro" id="IPR013762">
    <property type="entry name" value="Integrase-like_cat_sf"/>
</dbReference>
<dbReference type="Proteomes" id="UP000297394">
    <property type="component" value="Unassembled WGS sequence"/>
</dbReference>
<dbReference type="InterPro" id="IPR050090">
    <property type="entry name" value="Tyrosine_recombinase_XerCD"/>
</dbReference>
<dbReference type="PROSITE" id="PS51898">
    <property type="entry name" value="TYR_RECOMBINASE"/>
    <property type="match status" value="1"/>
</dbReference>
<evidence type="ECO:0000259" key="4">
    <source>
        <dbReference type="PROSITE" id="PS51898"/>
    </source>
</evidence>
<dbReference type="Proteomes" id="UP000297918">
    <property type="component" value="Unassembled WGS sequence"/>
</dbReference>
<keyword evidence="3" id="KW-0233">DNA recombination</keyword>
<reference evidence="6" key="1">
    <citation type="submission" date="2018-10" db="EMBL/GenBank/DDBJ databases">
        <authorList>
            <person name="Vincent A.T."/>
            <person name="Schiettekatte O."/>
            <person name="Bourhy P."/>
            <person name="Veyrier F.J."/>
            <person name="Picardeau M."/>
        </authorList>
    </citation>
    <scope>NUCLEOTIDE SEQUENCE</scope>
    <source>
        <strain evidence="6">201800281</strain>
    </source>
</reference>
<reference evidence="5 7" key="2">
    <citation type="journal article" date="2019" name="PLoS Negl. Trop. Dis.">
        <title>Revisiting the worldwide diversity of Leptospira species in the environment.</title>
        <authorList>
            <person name="Vincent A.T."/>
            <person name="Schiettekatte O."/>
            <person name="Bourhy P."/>
            <person name="Veyrier F.J."/>
            <person name="Picardeau M."/>
        </authorList>
    </citation>
    <scope>NUCLEOTIDE SEQUENCE [LARGE SCALE GENOMIC DNA]</scope>
    <source>
        <strain evidence="5 7">201800280</strain>
        <strain evidence="6">201800281</strain>
    </source>
</reference>
<dbReference type="GO" id="GO:0006310">
    <property type="term" value="P:DNA recombination"/>
    <property type="evidence" value="ECO:0007669"/>
    <property type="project" value="UniProtKB-KW"/>
</dbReference>
<evidence type="ECO:0000256" key="1">
    <source>
        <dbReference type="ARBA" id="ARBA00008857"/>
    </source>
</evidence>
<evidence type="ECO:0000256" key="2">
    <source>
        <dbReference type="ARBA" id="ARBA00023125"/>
    </source>
</evidence>
<evidence type="ECO:0000313" key="5">
    <source>
        <dbReference type="EMBL" id="TGK84821.1"/>
    </source>
</evidence>
<dbReference type="OrthoDB" id="334567at2"/>
<keyword evidence="2" id="KW-0238">DNA-binding</keyword>
<evidence type="ECO:0000313" key="8">
    <source>
        <dbReference type="Proteomes" id="UP000297918"/>
    </source>
</evidence>
<dbReference type="SUPFAM" id="SSF56349">
    <property type="entry name" value="DNA breaking-rejoining enzymes"/>
    <property type="match status" value="1"/>
</dbReference>
<gene>
    <name evidence="5" type="ORF">EHQ23_08990</name>
    <name evidence="6" type="ORF">EHQ26_10590</name>
</gene>
<evidence type="ECO:0000313" key="6">
    <source>
        <dbReference type="EMBL" id="TGK90588.1"/>
    </source>
</evidence>
<name>A0A4R9IKZ5_9LEPT</name>
<comment type="similarity">
    <text evidence="1">Belongs to the 'phage' integrase family.</text>
</comment>
<sequence>MNGSIPTIETLERQYGILPSIPQYRVGVIRFIDWIGSRPINEETLREYFHNLKREYSPATIRLAKTSVKLWILKNHPQKSSLVFRNAIESVFKDIKVPKPSLTLTDSKFLSQAEIKLLIGKLPYKYSLIIQALYGTGCRVSELLGIKLKDCESLKTHIEAKVIGKGGKETILIISKELLKEIQKEFKGKLYLFENGKTGKPITRQLVHRTLQRVGKDKLNRKIHPHLTRHSRISHLLQDGKPLDAVSRFANHFDPSFTAKVYGHNKLSSKEILETAIS</sequence>
<dbReference type="Pfam" id="PF00589">
    <property type="entry name" value="Phage_integrase"/>
    <property type="match status" value="1"/>
</dbReference>
<proteinExistence type="inferred from homology"/>
<evidence type="ECO:0000256" key="3">
    <source>
        <dbReference type="ARBA" id="ARBA00023172"/>
    </source>
</evidence>
<dbReference type="PANTHER" id="PTHR30349">
    <property type="entry name" value="PHAGE INTEGRASE-RELATED"/>
    <property type="match status" value="1"/>
</dbReference>
<dbReference type="InterPro" id="IPR011010">
    <property type="entry name" value="DNA_brk_join_enz"/>
</dbReference>
<dbReference type="AlphaFoldDB" id="A0A4R9IKZ5"/>
<dbReference type="EMBL" id="RQFL01000024">
    <property type="protein sequence ID" value="TGK90588.1"/>
    <property type="molecule type" value="Genomic_DNA"/>
</dbReference>
<dbReference type="GO" id="GO:0015074">
    <property type="term" value="P:DNA integration"/>
    <property type="evidence" value="ECO:0007669"/>
    <property type="project" value="InterPro"/>
</dbReference>
<protein>
    <recommendedName>
        <fullName evidence="4">Tyr recombinase domain-containing protein</fullName>
    </recommendedName>
</protein>
<dbReference type="EMBL" id="RQFM01000022">
    <property type="protein sequence ID" value="TGK84821.1"/>
    <property type="molecule type" value="Genomic_DNA"/>
</dbReference>
<dbReference type="PANTHER" id="PTHR30349:SF41">
    <property type="entry name" value="INTEGRASE_RECOMBINASE PROTEIN MJ0367-RELATED"/>
    <property type="match status" value="1"/>
</dbReference>
<keyword evidence="8" id="KW-1185">Reference proteome</keyword>
<feature type="domain" description="Tyr recombinase" evidence="4">
    <location>
        <begin position="105"/>
        <end position="277"/>
    </location>
</feature>
<comment type="caution">
    <text evidence="5">The sequence shown here is derived from an EMBL/GenBank/DDBJ whole genome shotgun (WGS) entry which is preliminary data.</text>
</comment>
<evidence type="ECO:0000313" key="7">
    <source>
        <dbReference type="Proteomes" id="UP000297394"/>
    </source>
</evidence>
<dbReference type="Gene3D" id="1.10.443.10">
    <property type="entry name" value="Intergrase catalytic core"/>
    <property type="match status" value="1"/>
</dbReference>
<accession>A0A4R9IKZ5</accession>
<organism evidence="5 7">
    <name type="scientific">Leptospira bourretii</name>
    <dbReference type="NCBI Taxonomy" id="2484962"/>
    <lineage>
        <taxon>Bacteria</taxon>
        <taxon>Pseudomonadati</taxon>
        <taxon>Spirochaetota</taxon>
        <taxon>Spirochaetia</taxon>
        <taxon>Leptospirales</taxon>
        <taxon>Leptospiraceae</taxon>
        <taxon>Leptospira</taxon>
    </lineage>
</organism>
<dbReference type="GO" id="GO:0003677">
    <property type="term" value="F:DNA binding"/>
    <property type="evidence" value="ECO:0007669"/>
    <property type="project" value="UniProtKB-KW"/>
</dbReference>